<keyword evidence="3" id="KW-1185">Reference proteome</keyword>
<protein>
    <submittedName>
        <fullName evidence="2">Methyltransferase domain-containing protein</fullName>
    </submittedName>
</protein>
<proteinExistence type="predicted"/>
<gene>
    <name evidence="2" type="ORF">WAE58_13845</name>
</gene>
<name>A0ABU8NMQ6_9SPHI</name>
<sequence length="199" mass="22960">MSTSTLSTTHYSNDEIYDSQLSPRMKKLSRIHWSPVDVIMASAAFLSDKPNSKIIDIGSGIGKFCITAAQRYPDCDFYGIEQRRDLHEIALMSRKNSPSELNIHFMHGNFTELDFSNYNGLYFFNSFAENLYTYGRIDNSIQYSASLYNYYANIFYKILDNKPSGTRLVTYHGSDAEIPADYQLIEASFNQYLKMYIKE</sequence>
<reference evidence="2 3" key="1">
    <citation type="submission" date="2024-03" db="EMBL/GenBank/DDBJ databases">
        <title>Sequence of Lycoming College Course Isolates.</title>
        <authorList>
            <person name="Plotts O."/>
            <person name="Newman J."/>
        </authorList>
    </citation>
    <scope>NUCLEOTIDE SEQUENCE [LARGE SCALE GENOMIC DNA]</scope>
    <source>
        <strain evidence="2 3">CJB-3</strain>
    </source>
</reference>
<accession>A0ABU8NMQ6</accession>
<organism evidence="2 3">
    <name type="scientific">Pedobacter panaciterrae</name>
    <dbReference type="NCBI Taxonomy" id="363849"/>
    <lineage>
        <taxon>Bacteria</taxon>
        <taxon>Pseudomonadati</taxon>
        <taxon>Bacteroidota</taxon>
        <taxon>Sphingobacteriia</taxon>
        <taxon>Sphingobacteriales</taxon>
        <taxon>Sphingobacteriaceae</taxon>
        <taxon>Pedobacter</taxon>
    </lineage>
</organism>
<dbReference type="GO" id="GO:0008168">
    <property type="term" value="F:methyltransferase activity"/>
    <property type="evidence" value="ECO:0007669"/>
    <property type="project" value="UniProtKB-KW"/>
</dbReference>
<feature type="domain" description="Methyltransferase" evidence="1">
    <location>
        <begin position="49"/>
        <end position="116"/>
    </location>
</feature>
<keyword evidence="2" id="KW-0808">Transferase</keyword>
<dbReference type="InterPro" id="IPR025714">
    <property type="entry name" value="Methyltranfer_dom"/>
</dbReference>
<dbReference type="Proteomes" id="UP001378956">
    <property type="component" value="Unassembled WGS sequence"/>
</dbReference>
<comment type="caution">
    <text evidence="2">The sequence shown here is derived from an EMBL/GenBank/DDBJ whole genome shotgun (WGS) entry which is preliminary data.</text>
</comment>
<dbReference type="RefSeq" id="WP_172660059.1">
    <property type="nucleotide sequence ID" value="NZ_CBFGNQ010000001.1"/>
</dbReference>
<keyword evidence="2" id="KW-0489">Methyltransferase</keyword>
<dbReference type="Gene3D" id="3.40.50.150">
    <property type="entry name" value="Vaccinia Virus protein VP39"/>
    <property type="match status" value="1"/>
</dbReference>
<dbReference type="CDD" id="cd02440">
    <property type="entry name" value="AdoMet_MTases"/>
    <property type="match status" value="1"/>
</dbReference>
<dbReference type="SUPFAM" id="SSF53335">
    <property type="entry name" value="S-adenosyl-L-methionine-dependent methyltransferases"/>
    <property type="match status" value="1"/>
</dbReference>
<dbReference type="GO" id="GO:0032259">
    <property type="term" value="P:methylation"/>
    <property type="evidence" value="ECO:0007669"/>
    <property type="project" value="UniProtKB-KW"/>
</dbReference>
<evidence type="ECO:0000313" key="3">
    <source>
        <dbReference type="Proteomes" id="UP001378956"/>
    </source>
</evidence>
<evidence type="ECO:0000259" key="1">
    <source>
        <dbReference type="Pfam" id="PF13847"/>
    </source>
</evidence>
<evidence type="ECO:0000313" key="2">
    <source>
        <dbReference type="EMBL" id="MEJ2903522.1"/>
    </source>
</evidence>
<dbReference type="EMBL" id="JBBEUB010000004">
    <property type="protein sequence ID" value="MEJ2903522.1"/>
    <property type="molecule type" value="Genomic_DNA"/>
</dbReference>
<dbReference type="Pfam" id="PF13847">
    <property type="entry name" value="Methyltransf_31"/>
    <property type="match status" value="1"/>
</dbReference>
<dbReference type="InterPro" id="IPR029063">
    <property type="entry name" value="SAM-dependent_MTases_sf"/>
</dbReference>